<keyword evidence="3" id="KW-1185">Reference proteome</keyword>
<evidence type="ECO:0000313" key="3">
    <source>
        <dbReference type="Proteomes" id="UP000265520"/>
    </source>
</evidence>
<feature type="chain" id="PRO_5017382308" evidence="1">
    <location>
        <begin position="36"/>
        <end position="55"/>
    </location>
</feature>
<comment type="caution">
    <text evidence="2">The sequence shown here is derived from an EMBL/GenBank/DDBJ whole genome shotgun (WGS) entry which is preliminary data.</text>
</comment>
<gene>
    <name evidence="2" type="ORF">A2U01_0005568</name>
</gene>
<protein>
    <submittedName>
        <fullName evidence="2">Transformation/transcription domain-associated protein-like</fullName>
    </submittedName>
</protein>
<evidence type="ECO:0000256" key="1">
    <source>
        <dbReference type="SAM" id="SignalP"/>
    </source>
</evidence>
<reference evidence="2 3" key="1">
    <citation type="journal article" date="2018" name="Front. Plant Sci.">
        <title>Red Clover (Trifolium pratense) and Zigzag Clover (T. medium) - A Picture of Genomic Similarities and Differences.</title>
        <authorList>
            <person name="Dluhosova J."/>
            <person name="Istvanek J."/>
            <person name="Nedelnik J."/>
            <person name="Repkova J."/>
        </authorList>
    </citation>
    <scope>NUCLEOTIDE SEQUENCE [LARGE SCALE GENOMIC DNA]</scope>
    <source>
        <strain evidence="3">cv. 10/8</strain>
        <tissue evidence="2">Leaf</tissue>
    </source>
</reference>
<dbReference type="AlphaFoldDB" id="A0A392MC58"/>
<organism evidence="2 3">
    <name type="scientific">Trifolium medium</name>
    <dbReference type="NCBI Taxonomy" id="97028"/>
    <lineage>
        <taxon>Eukaryota</taxon>
        <taxon>Viridiplantae</taxon>
        <taxon>Streptophyta</taxon>
        <taxon>Embryophyta</taxon>
        <taxon>Tracheophyta</taxon>
        <taxon>Spermatophyta</taxon>
        <taxon>Magnoliopsida</taxon>
        <taxon>eudicotyledons</taxon>
        <taxon>Gunneridae</taxon>
        <taxon>Pentapetalae</taxon>
        <taxon>rosids</taxon>
        <taxon>fabids</taxon>
        <taxon>Fabales</taxon>
        <taxon>Fabaceae</taxon>
        <taxon>Papilionoideae</taxon>
        <taxon>50 kb inversion clade</taxon>
        <taxon>NPAAA clade</taxon>
        <taxon>Hologalegina</taxon>
        <taxon>IRL clade</taxon>
        <taxon>Trifolieae</taxon>
        <taxon>Trifolium</taxon>
    </lineage>
</organism>
<accession>A0A392MC58</accession>
<sequence length="55" mass="5755">VATNYGTSLKVSMISALKFLLVCLSSQLNLPGIVADEECTSKHLLGTVAESNSLS</sequence>
<proteinExistence type="predicted"/>
<evidence type="ECO:0000313" key="2">
    <source>
        <dbReference type="EMBL" id="MCH84733.1"/>
    </source>
</evidence>
<dbReference type="Proteomes" id="UP000265520">
    <property type="component" value="Unassembled WGS sequence"/>
</dbReference>
<keyword evidence="1" id="KW-0732">Signal</keyword>
<name>A0A392MC58_9FABA</name>
<feature type="non-terminal residue" evidence="2">
    <location>
        <position position="1"/>
    </location>
</feature>
<feature type="signal peptide" evidence="1">
    <location>
        <begin position="1"/>
        <end position="35"/>
    </location>
</feature>
<dbReference type="EMBL" id="LXQA010007284">
    <property type="protein sequence ID" value="MCH84733.1"/>
    <property type="molecule type" value="Genomic_DNA"/>
</dbReference>